<dbReference type="GO" id="GO:0003700">
    <property type="term" value="F:DNA-binding transcription factor activity"/>
    <property type="evidence" value="ECO:0007669"/>
    <property type="project" value="InterPro"/>
</dbReference>
<name>A0A0P8W497_9CLOT</name>
<dbReference type="Proteomes" id="UP000050326">
    <property type="component" value="Unassembled WGS sequence"/>
</dbReference>
<keyword evidence="3" id="KW-0804">Transcription</keyword>
<dbReference type="PANTHER" id="PTHR44846:SF17">
    <property type="entry name" value="GNTR-FAMILY TRANSCRIPTIONAL REGULATOR"/>
    <property type="match status" value="1"/>
</dbReference>
<reference evidence="5 6" key="1">
    <citation type="submission" date="2015-09" db="EMBL/GenBank/DDBJ databases">
        <title>Genome sequence of Oxobacter pfennigii DSM 3222.</title>
        <authorList>
            <person name="Poehlein A."/>
            <person name="Bengelsdorf F.R."/>
            <person name="Schiel-Bengelsdorf B."/>
            <person name="Duerre P."/>
            <person name="Daniel R."/>
        </authorList>
    </citation>
    <scope>NUCLEOTIDE SEQUENCE [LARGE SCALE GENOMIC DNA]</scope>
    <source>
        <strain evidence="5 6">DSM 3222</strain>
    </source>
</reference>
<dbReference type="Gene3D" id="1.10.10.10">
    <property type="entry name" value="Winged helix-like DNA-binding domain superfamily/Winged helix DNA-binding domain"/>
    <property type="match status" value="1"/>
</dbReference>
<keyword evidence="1" id="KW-0805">Transcription regulation</keyword>
<proteinExistence type="predicted"/>
<keyword evidence="6" id="KW-1185">Reference proteome</keyword>
<evidence type="ECO:0000256" key="1">
    <source>
        <dbReference type="ARBA" id="ARBA00023015"/>
    </source>
</evidence>
<dbReference type="PANTHER" id="PTHR44846">
    <property type="entry name" value="MANNOSYL-D-GLYCERATE TRANSPORT/METABOLISM SYSTEM REPRESSOR MNGR-RELATED"/>
    <property type="match status" value="1"/>
</dbReference>
<evidence type="ECO:0000313" key="6">
    <source>
        <dbReference type="Proteomes" id="UP000050326"/>
    </source>
</evidence>
<dbReference type="CDD" id="cd07377">
    <property type="entry name" value="WHTH_GntR"/>
    <property type="match status" value="1"/>
</dbReference>
<dbReference type="AlphaFoldDB" id="A0A0P8W497"/>
<dbReference type="Pfam" id="PF00392">
    <property type="entry name" value="GntR"/>
    <property type="match status" value="1"/>
</dbReference>
<comment type="caution">
    <text evidence="5">The sequence shown here is derived from an EMBL/GenBank/DDBJ whole genome shotgun (WGS) entry which is preliminary data.</text>
</comment>
<feature type="domain" description="HTH gntR-type" evidence="4">
    <location>
        <begin position="3"/>
        <end position="71"/>
    </location>
</feature>
<dbReference type="GO" id="GO:0045892">
    <property type="term" value="P:negative regulation of DNA-templated transcription"/>
    <property type="evidence" value="ECO:0007669"/>
    <property type="project" value="TreeGrafter"/>
</dbReference>
<evidence type="ECO:0000256" key="2">
    <source>
        <dbReference type="ARBA" id="ARBA00023125"/>
    </source>
</evidence>
<organism evidence="5 6">
    <name type="scientific">Oxobacter pfennigii</name>
    <dbReference type="NCBI Taxonomy" id="36849"/>
    <lineage>
        <taxon>Bacteria</taxon>
        <taxon>Bacillati</taxon>
        <taxon>Bacillota</taxon>
        <taxon>Clostridia</taxon>
        <taxon>Eubacteriales</taxon>
        <taxon>Clostridiaceae</taxon>
        <taxon>Oxobacter</taxon>
    </lineage>
</organism>
<dbReference type="SMART" id="SM00345">
    <property type="entry name" value="HTH_GNTR"/>
    <property type="match status" value="1"/>
</dbReference>
<dbReference type="SUPFAM" id="SSF64288">
    <property type="entry name" value="Chorismate lyase-like"/>
    <property type="match status" value="1"/>
</dbReference>
<dbReference type="InterPro" id="IPR000524">
    <property type="entry name" value="Tscrpt_reg_HTH_GntR"/>
</dbReference>
<dbReference type="Gene3D" id="3.40.1410.10">
    <property type="entry name" value="Chorismate lyase-like"/>
    <property type="match status" value="1"/>
</dbReference>
<dbReference type="InterPro" id="IPR036390">
    <property type="entry name" value="WH_DNA-bd_sf"/>
</dbReference>
<evidence type="ECO:0000256" key="3">
    <source>
        <dbReference type="ARBA" id="ARBA00023163"/>
    </source>
</evidence>
<dbReference type="OrthoDB" id="9816541at2"/>
<dbReference type="SUPFAM" id="SSF46785">
    <property type="entry name" value="Winged helix' DNA-binding domain"/>
    <property type="match status" value="1"/>
</dbReference>
<accession>A0A0P8W497</accession>
<dbReference type="GO" id="GO:0003677">
    <property type="term" value="F:DNA binding"/>
    <property type="evidence" value="ECO:0007669"/>
    <property type="project" value="UniProtKB-KW"/>
</dbReference>
<gene>
    <name evidence="5" type="primary">yurK</name>
    <name evidence="5" type="ORF">OXPF_42660</name>
</gene>
<sequence>MERQLYLNIVNNIKDKIIKGILKPGDKLPTEIEMCSIYNASKSTIRHVLVLLANEGYVYSIPRVGSYIKSPSSNNYLIRFDEMNMGENKIEKIEVKSARIIKMEEIPFVFENISSGGRAFEISRIFYTFGMPIAYDLKYMIFKKRLVIPTDELEFANFADIIRQNISLFTLKSELHVSGIDADDNLMNILGLKDSIPLLKAEQLYSDKYDKPFALSITYYKYSFAEIIAESI</sequence>
<dbReference type="STRING" id="36849.OXPF_42660"/>
<dbReference type="InterPro" id="IPR011663">
    <property type="entry name" value="UTRA"/>
</dbReference>
<dbReference type="Pfam" id="PF07702">
    <property type="entry name" value="UTRA"/>
    <property type="match status" value="1"/>
</dbReference>
<protein>
    <submittedName>
        <fullName evidence="5">Putative HTH-type transcriptional regulator YurK</fullName>
    </submittedName>
</protein>
<dbReference type="InterPro" id="IPR036388">
    <property type="entry name" value="WH-like_DNA-bd_sf"/>
</dbReference>
<dbReference type="InterPro" id="IPR050679">
    <property type="entry name" value="Bact_HTH_transcr_reg"/>
</dbReference>
<dbReference type="EMBL" id="LKET01000068">
    <property type="protein sequence ID" value="KPU42481.1"/>
    <property type="molecule type" value="Genomic_DNA"/>
</dbReference>
<dbReference type="PROSITE" id="PS50949">
    <property type="entry name" value="HTH_GNTR"/>
    <property type="match status" value="1"/>
</dbReference>
<dbReference type="InterPro" id="IPR028978">
    <property type="entry name" value="Chorismate_lyase_/UTRA_dom_sf"/>
</dbReference>
<evidence type="ECO:0000259" key="4">
    <source>
        <dbReference type="PROSITE" id="PS50949"/>
    </source>
</evidence>
<keyword evidence="2" id="KW-0238">DNA-binding</keyword>
<evidence type="ECO:0000313" key="5">
    <source>
        <dbReference type="EMBL" id="KPU42481.1"/>
    </source>
</evidence>
<dbReference type="RefSeq" id="WP_152967824.1">
    <property type="nucleotide sequence ID" value="NZ_LKET01000068.1"/>
</dbReference>